<dbReference type="OrthoDB" id="6248998at2759"/>
<organism evidence="2 3">
    <name type="scientific">Paragonimus skrjabini miyazakii</name>
    <dbReference type="NCBI Taxonomy" id="59628"/>
    <lineage>
        <taxon>Eukaryota</taxon>
        <taxon>Metazoa</taxon>
        <taxon>Spiralia</taxon>
        <taxon>Lophotrochozoa</taxon>
        <taxon>Platyhelminthes</taxon>
        <taxon>Trematoda</taxon>
        <taxon>Digenea</taxon>
        <taxon>Plagiorchiida</taxon>
        <taxon>Troglotremata</taxon>
        <taxon>Troglotrematidae</taxon>
        <taxon>Paragonimus</taxon>
    </lineage>
</organism>
<gene>
    <name evidence="2" type="ORF">EG68_02464</name>
</gene>
<feature type="compositionally biased region" description="Polar residues" evidence="1">
    <location>
        <begin position="27"/>
        <end position="52"/>
    </location>
</feature>
<evidence type="ECO:0000256" key="1">
    <source>
        <dbReference type="SAM" id="MobiDB-lite"/>
    </source>
</evidence>
<reference evidence="2" key="1">
    <citation type="submission" date="2019-07" db="EMBL/GenBank/DDBJ databases">
        <title>Annotation for the trematode Paragonimus miyazaki's.</title>
        <authorList>
            <person name="Choi Y.-J."/>
        </authorList>
    </citation>
    <scope>NUCLEOTIDE SEQUENCE</scope>
    <source>
        <strain evidence="2">Japan</strain>
    </source>
</reference>
<protein>
    <submittedName>
        <fullName evidence="2">Uncharacterized protein</fullName>
    </submittedName>
</protein>
<feature type="region of interest" description="Disordered" evidence="1">
    <location>
        <begin position="27"/>
        <end position="95"/>
    </location>
</feature>
<feature type="region of interest" description="Disordered" evidence="1">
    <location>
        <begin position="465"/>
        <end position="485"/>
    </location>
</feature>
<dbReference type="EMBL" id="JTDE01000772">
    <property type="protein sequence ID" value="KAF7260377.1"/>
    <property type="molecule type" value="Genomic_DNA"/>
</dbReference>
<comment type="caution">
    <text evidence="2">The sequence shown here is derived from an EMBL/GenBank/DDBJ whole genome shotgun (WGS) entry which is preliminary data.</text>
</comment>
<feature type="compositionally biased region" description="Polar residues" evidence="1">
    <location>
        <begin position="83"/>
        <end position="93"/>
    </location>
</feature>
<name>A0A8S9ZAJ2_9TREM</name>
<evidence type="ECO:0000313" key="2">
    <source>
        <dbReference type="EMBL" id="KAF7260377.1"/>
    </source>
</evidence>
<dbReference type="AlphaFoldDB" id="A0A8S9ZAJ2"/>
<feature type="compositionally biased region" description="Polar residues" evidence="1">
    <location>
        <begin position="63"/>
        <end position="73"/>
    </location>
</feature>
<keyword evidence="3" id="KW-1185">Reference proteome</keyword>
<accession>A0A8S9ZAJ2</accession>
<evidence type="ECO:0000313" key="3">
    <source>
        <dbReference type="Proteomes" id="UP000822476"/>
    </source>
</evidence>
<dbReference type="Proteomes" id="UP000822476">
    <property type="component" value="Unassembled WGS sequence"/>
</dbReference>
<sequence length="647" mass="71464">MDSNSVSRKSCSSGNSSLMFAQNPVFSSVDSPAQSNQSNENAICESNSQESIVNVPEIALPYSPNQTESSTMDNPCDVDESTDSPVTNSTGNSDDPFALETACNVVTLEIPSLPDGPVYLSDAHLPPDGPCQTRSSYQIFASNVDLEQPIRKVVRPAFCLFTARKKQRRKHYPPYRGSGILAYQSNRRLSSGRELNSLIPNSVATLTPVRYALHPTLNNTSQLIGHLSHLKASEARSCGNLKDNDIKQHFYSYVSTESTLSPLNPNIDLPDVYLNPPSLSSLQSARGSLVIANIHGYPNQSSDPSRLPTSCSFISVRDEQASSVPQSYRNPRLGLSSDLVHDSSIRSTYGSSENLVDVSAVNYNLERSSSHGRSEFQQGGVNMESRMQSPCRCLPFSQARDDPPQNRLSVKEKFTYSKGFGTLKRAISLTIRPKGPKSLGAELQSIMDKHYEMTGIRMLTSGHAHTSQSTWKTRHDSTDISTHTKAPLQKLGNRRRSWSFGKDDNNMPLRPARSMMKSAISAIHLDCLQPDRDHDISRDLQDGKSVLSSLSGITLPCIAPLRPWLYSESVNSSEWKTTSTRKSYLDVQAGDVPDTARQLRRATSSLQVNKQHPVKRTSTDFGHCLMRIPKMGMRTAKSSNNLHNLFH</sequence>
<proteinExistence type="predicted"/>